<protein>
    <recommendedName>
        <fullName evidence="7">Putative adenylate kinase</fullName>
        <shortName evidence="7">AK</shortName>
        <ecNumber evidence="7">2.7.4.3</ecNumber>
    </recommendedName>
    <alternativeName>
        <fullName evidence="7">ATP-AMP transphosphorylase</fullName>
    </alternativeName>
</protein>
<dbReference type="GO" id="GO:0016887">
    <property type="term" value="F:ATP hydrolysis activity"/>
    <property type="evidence" value="ECO:0007669"/>
    <property type="project" value="InterPro"/>
</dbReference>
<comment type="caution">
    <text evidence="8">The sequence shown here is derived from an EMBL/GenBank/DDBJ whole genome shotgun (WGS) entry which is preliminary data.</text>
</comment>
<feature type="region of interest" description="LID" evidence="7">
    <location>
        <begin position="95"/>
        <end position="105"/>
    </location>
</feature>
<dbReference type="InterPro" id="IPR027417">
    <property type="entry name" value="P-loop_NTPase"/>
</dbReference>
<keyword evidence="2 7" id="KW-0698">rRNA processing</keyword>
<dbReference type="GO" id="GO:0004017">
    <property type="term" value="F:AMP kinase activity"/>
    <property type="evidence" value="ECO:0007669"/>
    <property type="project" value="UniProtKB-UniRule"/>
</dbReference>
<comment type="catalytic activity">
    <reaction evidence="7">
        <text>AMP + ATP = 2 ADP</text>
        <dbReference type="Rhea" id="RHEA:12973"/>
        <dbReference type="ChEBI" id="CHEBI:30616"/>
        <dbReference type="ChEBI" id="CHEBI:456215"/>
        <dbReference type="ChEBI" id="CHEBI:456216"/>
        <dbReference type="EC" id="2.7.4.3"/>
    </reaction>
</comment>
<dbReference type="RefSeq" id="WP_176789162.1">
    <property type="nucleotide sequence ID" value="NZ_JABXWR010000001.1"/>
</dbReference>
<evidence type="ECO:0000256" key="6">
    <source>
        <dbReference type="ARBA" id="ARBA00022840"/>
    </source>
</evidence>
<feature type="binding site" evidence="7">
    <location>
        <position position="14"/>
    </location>
    <ligand>
        <name>ATP</name>
        <dbReference type="ChEBI" id="CHEBI:30616"/>
    </ligand>
</feature>
<comment type="catalytic activity">
    <reaction evidence="7">
        <text>ATP + H2O = ADP + phosphate + H(+)</text>
        <dbReference type="Rhea" id="RHEA:13065"/>
        <dbReference type="ChEBI" id="CHEBI:15377"/>
        <dbReference type="ChEBI" id="CHEBI:15378"/>
        <dbReference type="ChEBI" id="CHEBI:30616"/>
        <dbReference type="ChEBI" id="CHEBI:43474"/>
        <dbReference type="ChEBI" id="CHEBI:456216"/>
    </reaction>
</comment>
<proteinExistence type="inferred from homology"/>
<evidence type="ECO:0000256" key="5">
    <source>
        <dbReference type="ARBA" id="ARBA00022777"/>
    </source>
</evidence>
<dbReference type="GO" id="GO:0005524">
    <property type="term" value="F:ATP binding"/>
    <property type="evidence" value="ECO:0007669"/>
    <property type="project" value="UniProtKB-UniRule"/>
</dbReference>
<dbReference type="Proteomes" id="UP000570823">
    <property type="component" value="Unassembled WGS sequence"/>
</dbReference>
<comment type="similarity">
    <text evidence="7">Belongs to the adenylate kinase family. AK6 subfamily.</text>
</comment>
<evidence type="ECO:0000256" key="4">
    <source>
        <dbReference type="ARBA" id="ARBA00022741"/>
    </source>
</evidence>
<accession>A0A7K4HRB8</accession>
<dbReference type="InterPro" id="IPR020618">
    <property type="entry name" value="Adenyl_kinase_AK6"/>
</dbReference>
<dbReference type="Gene3D" id="3.40.50.300">
    <property type="entry name" value="P-loop containing nucleotide triphosphate hydrolases"/>
    <property type="match status" value="1"/>
</dbReference>
<keyword evidence="1 7" id="KW-0690">Ribosome biogenesis</keyword>
<dbReference type="GO" id="GO:0042274">
    <property type="term" value="P:ribosomal small subunit biogenesis"/>
    <property type="evidence" value="ECO:0007669"/>
    <property type="project" value="UniProtKB-UniRule"/>
</dbReference>
<evidence type="ECO:0000313" key="8">
    <source>
        <dbReference type="EMBL" id="NVO67587.1"/>
    </source>
</evidence>
<dbReference type="SUPFAM" id="SSF52540">
    <property type="entry name" value="P-loop containing nucleoside triphosphate hydrolases"/>
    <property type="match status" value="1"/>
</dbReference>
<reference evidence="8 9" key="1">
    <citation type="submission" date="2020-06" db="EMBL/GenBank/DDBJ databases">
        <title>Methanofollis fontis sp. nov., a methanogen isolated from marine sediments near a cold seep at Four-Way Closure Ridge offshore southwestern Taiwan.</title>
        <authorList>
            <person name="Chen S.-C."/>
            <person name="Teng N.-H."/>
            <person name="Lin Y.-S."/>
            <person name="Lai M.-C."/>
            <person name="Chen H.-H."/>
            <person name="Wang C.-C."/>
        </authorList>
    </citation>
    <scope>NUCLEOTIDE SEQUENCE [LARGE SCALE GENOMIC DNA]</scope>
    <source>
        <strain evidence="8 9">DSM 2702</strain>
    </source>
</reference>
<dbReference type="GO" id="GO:0006364">
    <property type="term" value="P:rRNA processing"/>
    <property type="evidence" value="ECO:0007669"/>
    <property type="project" value="UniProtKB-KW"/>
</dbReference>
<sequence>MMTVVTGTPGTGKSTVAEELERRGWTVVRAAETVGPFVLGDDPDRDTRVVDEEAWVRSFAPVDGIVEGHLAHLLPSDRAVVLRCRPDVLEVRLQARGYARAKVRENADAEALDVILVETLEVHPQETVLEIDTTDISPAETADLVEGFIRGTVPPSSGSFDWSAYLMEGL</sequence>
<comment type="function">
    <text evidence="7">Broad-specificity nucleoside monophosphate (NMP) kinase that catalyzes the reversible transfer of the terminal phosphate group between nucleoside triphosphates and monophosphates. Has also ATPase activity. Involved in the late maturation steps of the 30S ribosomal particles, specifically 16S rRNA maturation. While NMP activity is not required for ribosome maturation, ATPase activity is. Associates transiently with small ribosomal subunit protein uS11. ATP hydrolysis breaks the interaction with uS11. May temporarily remove uS11 from the ribosome to enable a conformational change of the ribosomal RNA that is needed for the final maturation step of the small ribosomal subunit.</text>
</comment>
<dbReference type="EMBL" id="JABXWR010000001">
    <property type="protein sequence ID" value="NVO67587.1"/>
    <property type="molecule type" value="Genomic_DNA"/>
</dbReference>
<dbReference type="PANTHER" id="PTHR12595">
    <property type="entry name" value="POS9-ACTIVATING FACTOR FAP7-RELATED"/>
    <property type="match status" value="1"/>
</dbReference>
<organism evidence="8 9">
    <name type="scientific">Methanofollis tationis</name>
    <dbReference type="NCBI Taxonomy" id="81417"/>
    <lineage>
        <taxon>Archaea</taxon>
        <taxon>Methanobacteriati</taxon>
        <taxon>Methanobacteriota</taxon>
        <taxon>Stenosarchaea group</taxon>
        <taxon>Methanomicrobia</taxon>
        <taxon>Methanomicrobiales</taxon>
        <taxon>Methanomicrobiaceae</taxon>
        <taxon>Methanofollis</taxon>
    </lineage>
</organism>
<keyword evidence="6 7" id="KW-0067">ATP-binding</keyword>
<gene>
    <name evidence="8" type="ORF">HWN36_09770</name>
</gene>
<evidence type="ECO:0000256" key="7">
    <source>
        <dbReference type="HAMAP-Rule" id="MF_00039"/>
    </source>
</evidence>
<feature type="binding site" evidence="7">
    <location>
        <position position="10"/>
    </location>
    <ligand>
        <name>ATP</name>
        <dbReference type="ChEBI" id="CHEBI:30616"/>
    </ligand>
</feature>
<dbReference type="Pfam" id="PF13238">
    <property type="entry name" value="AAA_18"/>
    <property type="match status" value="1"/>
</dbReference>
<evidence type="ECO:0000256" key="3">
    <source>
        <dbReference type="ARBA" id="ARBA00022679"/>
    </source>
</evidence>
<keyword evidence="9" id="KW-1185">Reference proteome</keyword>
<keyword evidence="4 7" id="KW-0547">Nucleotide-binding</keyword>
<feature type="binding site" evidence="7">
    <location>
        <position position="13"/>
    </location>
    <ligand>
        <name>ATP</name>
        <dbReference type="ChEBI" id="CHEBI:30616"/>
    </ligand>
</feature>
<keyword evidence="5 7" id="KW-0418">Kinase</keyword>
<name>A0A7K4HRB8_9EURY</name>
<feature type="binding site" evidence="7">
    <location>
        <position position="12"/>
    </location>
    <ligand>
        <name>ATP</name>
        <dbReference type="ChEBI" id="CHEBI:30616"/>
    </ligand>
</feature>
<feature type="binding site" evidence="7">
    <location>
        <position position="96"/>
    </location>
    <ligand>
        <name>ATP</name>
        <dbReference type="ChEBI" id="CHEBI:30616"/>
    </ligand>
</feature>
<dbReference type="EC" id="2.7.4.3" evidence="7"/>
<dbReference type="OrthoDB" id="8730at2157"/>
<comment type="caution">
    <text evidence="7">Lacks conserved residue(s) required for the propagation of feature annotation.</text>
</comment>
<comment type="subunit">
    <text evidence="7">Interacts with uS11. Not a structural component of 40S pre-ribosomes, but transiently interacts with them by binding to uS11.</text>
</comment>
<dbReference type="AlphaFoldDB" id="A0A7K4HRB8"/>
<dbReference type="PANTHER" id="PTHR12595:SF0">
    <property type="entry name" value="ADENYLATE KINASE ISOENZYME 6"/>
    <property type="match status" value="1"/>
</dbReference>
<dbReference type="HAMAP" id="MF_00039">
    <property type="entry name" value="Adenylate_kinase_AK6"/>
    <property type="match status" value="1"/>
</dbReference>
<feature type="binding site" evidence="7">
    <location>
        <position position="15"/>
    </location>
    <ligand>
        <name>ATP</name>
        <dbReference type="ChEBI" id="CHEBI:30616"/>
    </ligand>
</feature>
<evidence type="ECO:0000256" key="2">
    <source>
        <dbReference type="ARBA" id="ARBA00022552"/>
    </source>
</evidence>
<evidence type="ECO:0000313" key="9">
    <source>
        <dbReference type="Proteomes" id="UP000570823"/>
    </source>
</evidence>
<evidence type="ECO:0000256" key="1">
    <source>
        <dbReference type="ARBA" id="ARBA00022517"/>
    </source>
</evidence>
<keyword evidence="3 7" id="KW-0808">Transferase</keyword>